<protein>
    <submittedName>
        <fullName evidence="3">Uncharacterized protein</fullName>
    </submittedName>
</protein>
<comment type="caution">
    <text evidence="3">The sequence shown here is derived from an EMBL/GenBank/DDBJ whole genome shotgun (WGS) entry which is preliminary data.</text>
</comment>
<evidence type="ECO:0000256" key="1">
    <source>
        <dbReference type="SAM" id="MobiDB-lite"/>
    </source>
</evidence>
<feature type="compositionally biased region" description="Basic and acidic residues" evidence="1">
    <location>
        <begin position="233"/>
        <end position="242"/>
    </location>
</feature>
<feature type="region of interest" description="Disordered" evidence="1">
    <location>
        <begin position="297"/>
        <end position="353"/>
    </location>
</feature>
<dbReference type="AlphaFoldDB" id="A0A7X0VUH7"/>
<keyword evidence="2" id="KW-0812">Transmembrane</keyword>
<feature type="region of interest" description="Disordered" evidence="1">
    <location>
        <begin position="233"/>
        <end position="273"/>
    </location>
</feature>
<dbReference type="RefSeq" id="WP_185128625.1">
    <property type="nucleotide sequence ID" value="NZ_JACJVO010000009.1"/>
</dbReference>
<feature type="transmembrane region" description="Helical" evidence="2">
    <location>
        <begin position="12"/>
        <end position="32"/>
    </location>
</feature>
<evidence type="ECO:0000313" key="3">
    <source>
        <dbReference type="EMBL" id="MBB6730971.1"/>
    </source>
</evidence>
<accession>A0A7X0VUH7</accession>
<keyword evidence="2" id="KW-0472">Membrane</keyword>
<name>A0A7X0VUH7_9BACL</name>
<sequence>MKAGKRRRVSGSVAIYFAAVTAGFILVTGLLIDYARIATFRKQAELAVKSGARSVLSSYDPSVYEQYGLFVRGGDSADDIFNQVLQGNSEPEGDGTFRLLDMKWSDTGVMESRPLASHDVFRRQVTEEMKIKAPVDLTLELLSKFKGLTSVIKETQESVDLLEQMRKAYDEREAALDAAFKAQKEAGEKLAAALGDQVPNPPVPLSGTETADRPQTVVDAALMYDDYVAKRESDRSRAEEHSLAVQAWQQRKQQAESKGDDFDEPYPSGGEPQYSRQIAAYESGVRELSGTIAERSEEALQAAEQRLEEARSSLADAEAANERMRDIASRAESVKAPEQGTEADGGSNLEGDPAGSIRQWRQTAGELVLDETFFSEYTQELNAQSGDGEAKTAEAAGFASLASSAPGTSGQGSALRAEADKLQTQESGYRMKYGPGGSIILQRQETLEAHRSGDGERKGLEREAKQKWSGAASFLGSLTGASGSEEDKEAFATLARLAKENLEWNQAEAEEVEQSRAALPEEGRDQALSSASGWLGALGDALAAGRDNLYLSEYTISRFTHTEPAEIKEMLEGGTEDVTKPDKQQTEFILYGLNNPSGNIAAAYGEIFAFRLAIRTMEGLVESAKYGNPLVVLAAALVYAIENAVADMTSLLNRGSIPLSKYASSVQTTYTDYLRLFMLLHGGSAGQIARSIAVMESATGLAFERLYTYVSGEAAASLRLWFFPGIVKVVGRTGNWGGKVTGDRYEVNYQADDAYQ</sequence>
<evidence type="ECO:0000256" key="2">
    <source>
        <dbReference type="SAM" id="Phobius"/>
    </source>
</evidence>
<proteinExistence type="predicted"/>
<organism evidence="3 4">
    <name type="scientific">Cohnella zeiphila</name>
    <dbReference type="NCBI Taxonomy" id="2761120"/>
    <lineage>
        <taxon>Bacteria</taxon>
        <taxon>Bacillati</taxon>
        <taxon>Bacillota</taxon>
        <taxon>Bacilli</taxon>
        <taxon>Bacillales</taxon>
        <taxon>Paenibacillaceae</taxon>
        <taxon>Cohnella</taxon>
    </lineage>
</organism>
<evidence type="ECO:0000313" key="4">
    <source>
        <dbReference type="Proteomes" id="UP000564644"/>
    </source>
</evidence>
<keyword evidence="2" id="KW-1133">Transmembrane helix</keyword>
<dbReference type="Proteomes" id="UP000564644">
    <property type="component" value="Unassembled WGS sequence"/>
</dbReference>
<keyword evidence="4" id="KW-1185">Reference proteome</keyword>
<dbReference type="EMBL" id="JACJVO010000009">
    <property type="protein sequence ID" value="MBB6730971.1"/>
    <property type="molecule type" value="Genomic_DNA"/>
</dbReference>
<feature type="compositionally biased region" description="Basic and acidic residues" evidence="1">
    <location>
        <begin position="320"/>
        <end position="335"/>
    </location>
</feature>
<gene>
    <name evidence="3" type="ORF">H7C18_08650</name>
</gene>
<reference evidence="3 4" key="1">
    <citation type="submission" date="2020-08" db="EMBL/GenBank/DDBJ databases">
        <title>Cohnella phylogeny.</title>
        <authorList>
            <person name="Dunlap C."/>
        </authorList>
    </citation>
    <scope>NUCLEOTIDE SEQUENCE [LARGE SCALE GENOMIC DNA]</scope>
    <source>
        <strain evidence="3 4">CBP 2801</strain>
    </source>
</reference>